<evidence type="ECO:0000256" key="4">
    <source>
        <dbReference type="ARBA" id="ARBA00022692"/>
    </source>
</evidence>
<dbReference type="InterPro" id="IPR000531">
    <property type="entry name" value="Beta-barrel_TonB"/>
</dbReference>
<evidence type="ECO:0000256" key="9">
    <source>
        <dbReference type="RuleBase" id="RU003357"/>
    </source>
</evidence>
<dbReference type="Pfam" id="PF00593">
    <property type="entry name" value="TonB_dep_Rec_b-barrel"/>
    <property type="match status" value="1"/>
</dbReference>
<reference evidence="13 14" key="1">
    <citation type="journal article" date="2014" name="Genome Biol. Evol.">
        <title>Genome degeneration and adaptation in a nascent stage of symbiosis.</title>
        <authorList>
            <person name="Oakeson K.F."/>
            <person name="Gil R."/>
            <person name="Clayton A.L."/>
            <person name="Dunn D.M."/>
            <person name="von Niederhausern A.C."/>
            <person name="Hamil C."/>
            <person name="Aoyagi A."/>
            <person name="Duval B."/>
            <person name="Baca A."/>
            <person name="Silva F.J."/>
            <person name="Vallier A."/>
            <person name="Jackson D.G."/>
            <person name="Latorre A."/>
            <person name="Weiss R.B."/>
            <person name="Heddi A."/>
            <person name="Moya A."/>
            <person name="Dale C."/>
        </authorList>
    </citation>
    <scope>NUCLEOTIDE SEQUENCE [LARGE SCALE GENOMIC DNA]</scope>
    <source>
        <strain evidence="13 14">HS1</strain>
    </source>
</reference>
<name>W0HXX3_9GAMM</name>
<dbReference type="PANTHER" id="PTHR30069:SF49">
    <property type="entry name" value="OUTER MEMBRANE PROTEIN C"/>
    <property type="match status" value="1"/>
</dbReference>
<evidence type="ECO:0000313" key="13">
    <source>
        <dbReference type="EMBL" id="AHF77367.1"/>
    </source>
</evidence>
<evidence type="ECO:0000256" key="3">
    <source>
        <dbReference type="ARBA" id="ARBA00022452"/>
    </source>
</evidence>
<dbReference type="NCBIfam" id="TIGR01778">
    <property type="entry name" value="TonB-copper"/>
    <property type="match status" value="1"/>
</dbReference>
<proteinExistence type="inferred from homology"/>
<keyword evidence="14" id="KW-1185">Reference proteome</keyword>
<dbReference type="Proteomes" id="UP000019028">
    <property type="component" value="Chromosome"/>
</dbReference>
<evidence type="ECO:0000256" key="7">
    <source>
        <dbReference type="ARBA" id="ARBA00023237"/>
    </source>
</evidence>
<dbReference type="GO" id="GO:0044718">
    <property type="term" value="P:siderophore transmembrane transport"/>
    <property type="evidence" value="ECO:0007669"/>
    <property type="project" value="TreeGrafter"/>
</dbReference>
<comment type="subcellular location">
    <subcellularLocation>
        <location evidence="1 8">Cell outer membrane</location>
        <topology evidence="1 8">Multi-pass membrane protein</topology>
    </subcellularLocation>
</comment>
<keyword evidence="4 8" id="KW-0812">Transmembrane</keyword>
<dbReference type="GO" id="GO:0015344">
    <property type="term" value="F:siderophore uptake transmembrane transporter activity"/>
    <property type="evidence" value="ECO:0007669"/>
    <property type="project" value="TreeGrafter"/>
</dbReference>
<evidence type="ECO:0000256" key="5">
    <source>
        <dbReference type="ARBA" id="ARBA00023077"/>
    </source>
</evidence>
<comment type="similarity">
    <text evidence="8 9">Belongs to the TonB-dependent receptor family.</text>
</comment>
<keyword evidence="5 9" id="KW-0798">TonB box</keyword>
<evidence type="ECO:0000256" key="2">
    <source>
        <dbReference type="ARBA" id="ARBA00022448"/>
    </source>
</evidence>
<evidence type="ECO:0000313" key="14">
    <source>
        <dbReference type="Proteomes" id="UP000019028"/>
    </source>
</evidence>
<dbReference type="CDD" id="cd01347">
    <property type="entry name" value="ligand_gated_channel"/>
    <property type="match status" value="1"/>
</dbReference>
<evidence type="ECO:0000256" key="10">
    <source>
        <dbReference type="SAM" id="MobiDB-lite"/>
    </source>
</evidence>
<dbReference type="EMBL" id="CP006569">
    <property type="protein sequence ID" value="AHF77367.1"/>
    <property type="molecule type" value="Genomic_DNA"/>
</dbReference>
<feature type="domain" description="TonB-dependent receptor plug" evidence="12">
    <location>
        <begin position="129"/>
        <end position="222"/>
    </location>
</feature>
<dbReference type="InterPro" id="IPR012910">
    <property type="entry name" value="Plug_dom"/>
</dbReference>
<dbReference type="PROSITE" id="PS52016">
    <property type="entry name" value="TONB_DEPENDENT_REC_3"/>
    <property type="match status" value="1"/>
</dbReference>
<dbReference type="PANTHER" id="PTHR30069">
    <property type="entry name" value="TONB-DEPENDENT OUTER MEMBRANE RECEPTOR"/>
    <property type="match status" value="1"/>
</dbReference>
<dbReference type="InterPro" id="IPR039426">
    <property type="entry name" value="TonB-dep_rcpt-like"/>
</dbReference>
<dbReference type="PATRIC" id="fig|1239307.3.peg.2578"/>
<dbReference type="InterPro" id="IPR010100">
    <property type="entry name" value="TonB-dep_Cu_rcpt"/>
</dbReference>
<dbReference type="Gene3D" id="2.40.170.20">
    <property type="entry name" value="TonB-dependent receptor, beta-barrel domain"/>
    <property type="match status" value="1"/>
</dbReference>
<gene>
    <name evidence="13" type="ORF">Sant_2322</name>
</gene>
<keyword evidence="13" id="KW-0675">Receptor</keyword>
<dbReference type="SUPFAM" id="SSF56935">
    <property type="entry name" value="Porins"/>
    <property type="match status" value="1"/>
</dbReference>
<keyword evidence="2 8" id="KW-0813">Transport</keyword>
<keyword evidence="7 8" id="KW-0998">Cell outer membrane</keyword>
<dbReference type="Pfam" id="PF07715">
    <property type="entry name" value="Plug"/>
    <property type="match status" value="1"/>
</dbReference>
<evidence type="ECO:0000256" key="8">
    <source>
        <dbReference type="PROSITE-ProRule" id="PRU01360"/>
    </source>
</evidence>
<dbReference type="InterPro" id="IPR036942">
    <property type="entry name" value="Beta-barrel_TonB_sf"/>
</dbReference>
<dbReference type="AlphaFoldDB" id="W0HXX3"/>
<keyword evidence="3 8" id="KW-1134">Transmembrane beta strand</keyword>
<accession>W0HXX3</accession>
<evidence type="ECO:0000259" key="12">
    <source>
        <dbReference type="Pfam" id="PF07715"/>
    </source>
</evidence>
<dbReference type="GO" id="GO:0009279">
    <property type="term" value="C:cell outer membrane"/>
    <property type="evidence" value="ECO:0007669"/>
    <property type="project" value="UniProtKB-SubCell"/>
</dbReference>
<dbReference type="InterPro" id="IPR037066">
    <property type="entry name" value="Plug_dom_sf"/>
</dbReference>
<sequence length="742" mass="80768">MVMARKPVIFAKGSDMYVDLQGRSCPALAPRAMSLLALFACGVAPGARAGEILAAERGVRLAQAVSPTAARDVDPIPALTPAAEPGVRSAQAPLVPKERDTPADSPEQDVITVTAPKGSPLSVSLAPKIPRQPVPASDGADYLKTIPGFALIRNGGTNGDPVFRGMFGSRLRMLVDGGEMLGACSSRMDSPSAYISPESFDIVSLTKGPQTVLWGPGASAGTLRFERLPPRFDAPGMTVHASALAGSSGRLDENIDGAFGNASGYLRLMGNVSRAGDYQDGAGQRVYSGWRKWNSDVAAGFTPTPDTLMELTVGRGDGNARYAARGMDGTRFARESIGLRFEQHALGEVLDSVEMRGWYHYTDHVMDNSARRSAQRLSRQGGAASGNWVPLRSNVDRLTLGGRGIGTWQWQDVQLQGGADLQVNRHRRKVGGRWQEDAEFQDSGLFAEVSWRFRPTQTLISGMRLEHTAAQYHGARGSERRSEVYPAAFVRLEHQPETLPLMTYVGVGLTERFPDYWELITLRAGRGAGQDAFHRLKREKTAQLDFGAHWQLAPLDAWASGYIGQVQDFILFRYGVPRPNASRADNIDARIYGGESGLGYRFNERWRLESSLAWAYGENRDTRRPLPQIPPLEGRLALTWDAGDWSATALWRLVAAQRRIAPNEGNVVGKDFDRSAGFGVMSANMAWQAAANIKISAGVDNLLNRRYSEHLNLAGNRGFGYSADAPLLEPGRTIWARAGVTF</sequence>
<dbReference type="KEGG" id="sod:Sant_2322"/>
<evidence type="ECO:0000259" key="11">
    <source>
        <dbReference type="Pfam" id="PF00593"/>
    </source>
</evidence>
<dbReference type="Gene3D" id="2.170.130.10">
    <property type="entry name" value="TonB-dependent receptor, plug domain"/>
    <property type="match status" value="1"/>
</dbReference>
<feature type="region of interest" description="Disordered" evidence="10">
    <location>
        <begin position="73"/>
        <end position="106"/>
    </location>
</feature>
<evidence type="ECO:0000256" key="1">
    <source>
        <dbReference type="ARBA" id="ARBA00004571"/>
    </source>
</evidence>
<organism evidence="13 14">
    <name type="scientific">Sodalis praecaptivus</name>
    <dbReference type="NCBI Taxonomy" id="1239307"/>
    <lineage>
        <taxon>Bacteria</taxon>
        <taxon>Pseudomonadati</taxon>
        <taxon>Pseudomonadota</taxon>
        <taxon>Gammaproteobacteria</taxon>
        <taxon>Enterobacterales</taxon>
        <taxon>Bruguierivoracaceae</taxon>
        <taxon>Sodalis</taxon>
    </lineage>
</organism>
<evidence type="ECO:0000256" key="6">
    <source>
        <dbReference type="ARBA" id="ARBA00023136"/>
    </source>
</evidence>
<protein>
    <submittedName>
        <fullName evidence="13">TonB-dependent copper receptor</fullName>
    </submittedName>
</protein>
<keyword evidence="6 8" id="KW-0472">Membrane</keyword>
<dbReference type="HOGENOM" id="CLU_014873_2_1_6"/>
<feature type="domain" description="TonB-dependent receptor-like beta-barrel" evidence="11">
    <location>
        <begin position="276"/>
        <end position="702"/>
    </location>
</feature>